<protein>
    <recommendedName>
        <fullName evidence="4">DUF4153 domain-containing protein</fullName>
    </recommendedName>
</protein>
<dbReference type="InterPro" id="IPR025291">
    <property type="entry name" value="DUF4153"/>
</dbReference>
<feature type="transmembrane region" description="Helical" evidence="1">
    <location>
        <begin position="308"/>
        <end position="326"/>
    </location>
</feature>
<feature type="transmembrane region" description="Helical" evidence="1">
    <location>
        <begin position="103"/>
        <end position="124"/>
    </location>
</feature>
<dbReference type="EMBL" id="FNRI01000002">
    <property type="protein sequence ID" value="SEA20420.1"/>
    <property type="molecule type" value="Genomic_DNA"/>
</dbReference>
<feature type="transmembrane region" description="Helical" evidence="1">
    <location>
        <begin position="276"/>
        <end position="296"/>
    </location>
</feature>
<gene>
    <name evidence="2" type="ORF">SAMN05444145_102135</name>
</gene>
<keyword evidence="3" id="KW-1185">Reference proteome</keyword>
<dbReference type="AlphaFoldDB" id="A0A1H3Z9S0"/>
<keyword evidence="1" id="KW-1133">Transmembrane helix</keyword>
<feature type="transmembrane region" description="Helical" evidence="1">
    <location>
        <begin position="53"/>
        <end position="72"/>
    </location>
</feature>
<feature type="transmembrane region" description="Helical" evidence="1">
    <location>
        <begin position="333"/>
        <end position="350"/>
    </location>
</feature>
<name>A0A1H3Z9S0_9BACT</name>
<feature type="transmembrane region" description="Helical" evidence="1">
    <location>
        <begin position="171"/>
        <end position="193"/>
    </location>
</feature>
<feature type="transmembrane region" description="Helical" evidence="1">
    <location>
        <begin position="136"/>
        <end position="159"/>
    </location>
</feature>
<evidence type="ECO:0008006" key="4">
    <source>
        <dbReference type="Google" id="ProtNLM"/>
    </source>
</evidence>
<dbReference type="STRING" id="1033731.SAMN05444145_102135"/>
<evidence type="ECO:0000256" key="1">
    <source>
        <dbReference type="SAM" id="Phobius"/>
    </source>
</evidence>
<keyword evidence="1" id="KW-0472">Membrane</keyword>
<keyword evidence="1" id="KW-0812">Transmembrane</keyword>
<dbReference type="RefSeq" id="WP_010264034.1">
    <property type="nucleotide sequence ID" value="NZ_CAEG01000012.1"/>
</dbReference>
<reference evidence="2 3" key="1">
    <citation type="submission" date="2016-10" db="EMBL/GenBank/DDBJ databases">
        <authorList>
            <person name="de Groot N.N."/>
        </authorList>
    </citation>
    <scope>NUCLEOTIDE SEQUENCE [LARGE SCALE GENOMIC DNA]</scope>
    <source>
        <strain evidence="2 3">DSM 25383</strain>
    </source>
</reference>
<dbReference type="Pfam" id="PF13687">
    <property type="entry name" value="DUF4153"/>
    <property type="match status" value="1"/>
</dbReference>
<evidence type="ECO:0000313" key="3">
    <source>
        <dbReference type="Proteomes" id="UP000183253"/>
    </source>
</evidence>
<feature type="transmembrane region" description="Helical" evidence="1">
    <location>
        <begin position="21"/>
        <end position="41"/>
    </location>
</feature>
<proteinExistence type="predicted"/>
<accession>A0A1H3Z9S0</accession>
<sequence length="575" mass="65869">MKAKLEYCLQWLRDGAVRVARSYPIETLLALYACVWCLLTYELDWSEGDLFKKLALVPLFFALALAVNNLAGRGPWRKVYWVVWAPIVPLTLWIGLGDWIEGASYRISLGILAPLLLLLSLRAVRNDRFVNGALVWLRSGLLALLFANVALGLFYAILYSTTYIFGLEGKWIEHVAVWAVVIVETLVVPVLFLMMADRWQGAELRGNRILEVLLNYIVTPALLIYTAILYLYMAKILFTWSLPEGGVAYLVFGFTITALAVKAVDQLLGKRIYNWFFDRFSLVSLPMLVLFWIGVLRRTNEYGLTEPRVYLLVCGGLMTFCVLLFLSRRAGRYLWVCLAAWVSFALLAYVPCFEPERVAVQSQLQRAERVAERLGRLGKDGRLLLTPIPLADTVRREEYRQLYESLDYIRRDSAAFARFGLKKDLDGLAAIFPEAMRSYVRWGYVYETAATVNRDINVMLPGNAVFEAVAGYSRYYTNLHSWNDDIYRYDNDTLRLWLGEKVPMAVIPGAELLETQLEKSGFVPAEDAAPTEEQVLQLLDYRSERCRIVFERLNIERGDSVPRLTYVLIHSVWMR</sequence>
<evidence type="ECO:0000313" key="2">
    <source>
        <dbReference type="EMBL" id="SEA20420.1"/>
    </source>
</evidence>
<dbReference type="OrthoDB" id="9809196at2"/>
<feature type="transmembrane region" description="Helical" evidence="1">
    <location>
        <begin position="213"/>
        <end position="234"/>
    </location>
</feature>
<feature type="transmembrane region" description="Helical" evidence="1">
    <location>
        <begin position="246"/>
        <end position="264"/>
    </location>
</feature>
<feature type="transmembrane region" description="Helical" evidence="1">
    <location>
        <begin position="79"/>
        <end position="97"/>
    </location>
</feature>
<organism evidence="2 3">
    <name type="scientific">Alistipes timonensis JC136</name>
    <dbReference type="NCBI Taxonomy" id="1033731"/>
    <lineage>
        <taxon>Bacteria</taxon>
        <taxon>Pseudomonadati</taxon>
        <taxon>Bacteroidota</taxon>
        <taxon>Bacteroidia</taxon>
        <taxon>Bacteroidales</taxon>
        <taxon>Rikenellaceae</taxon>
        <taxon>Alistipes</taxon>
    </lineage>
</organism>
<dbReference type="Proteomes" id="UP000183253">
    <property type="component" value="Unassembled WGS sequence"/>
</dbReference>